<sequence length="55" mass="6342">MILFSMELNLWICSDLEESTGKLQPVPICVQVQQSWLERGPTISFARFEKNPSLM</sequence>
<evidence type="ECO:0000313" key="1">
    <source>
        <dbReference type="EMBL" id="KND98242.1"/>
    </source>
</evidence>
<dbReference type="AlphaFoldDB" id="A0A0L0NVQ2"/>
<proteinExistence type="predicted"/>
<reference evidence="2" key="1">
    <citation type="journal article" date="2015" name="BMC Genomics">
        <title>Draft genome of a commonly misdiagnosed multidrug resistant pathogen Candida auris.</title>
        <authorList>
            <person name="Chatterjee S."/>
            <person name="Alampalli S.V."/>
            <person name="Nageshan R.K."/>
            <person name="Chettiar S.T."/>
            <person name="Joshi S."/>
            <person name="Tatu U.S."/>
        </authorList>
    </citation>
    <scope>NUCLEOTIDE SEQUENCE [LARGE SCALE GENOMIC DNA]</scope>
    <source>
        <strain evidence="2">6684</strain>
    </source>
</reference>
<dbReference type="Proteomes" id="UP000037122">
    <property type="component" value="Unassembled WGS sequence"/>
</dbReference>
<comment type="caution">
    <text evidence="1">The sequence shown here is derived from an EMBL/GenBank/DDBJ whole genome shotgun (WGS) entry which is preliminary data.</text>
</comment>
<dbReference type="EMBL" id="LGST01000034">
    <property type="protein sequence ID" value="KND98242.1"/>
    <property type="molecule type" value="Genomic_DNA"/>
</dbReference>
<name>A0A0L0NVQ2_CANAR</name>
<dbReference type="VEuPathDB" id="FungiDB:QG37_05007"/>
<evidence type="ECO:0000313" key="2">
    <source>
        <dbReference type="Proteomes" id="UP000037122"/>
    </source>
</evidence>
<protein>
    <submittedName>
        <fullName evidence="1">Uncharacterized protein</fullName>
    </submittedName>
</protein>
<gene>
    <name evidence="1" type="ORF">QG37_05007</name>
</gene>
<accession>A0A0L0NVQ2</accession>
<organism evidence="1 2">
    <name type="scientific">Candidozyma auris</name>
    <name type="common">Yeast</name>
    <name type="synonym">Candida auris</name>
    <dbReference type="NCBI Taxonomy" id="498019"/>
    <lineage>
        <taxon>Eukaryota</taxon>
        <taxon>Fungi</taxon>
        <taxon>Dikarya</taxon>
        <taxon>Ascomycota</taxon>
        <taxon>Saccharomycotina</taxon>
        <taxon>Pichiomycetes</taxon>
        <taxon>Metschnikowiaceae</taxon>
        <taxon>Candidozyma</taxon>
    </lineage>
</organism>